<feature type="domain" description="N-acetyltransferase" evidence="1">
    <location>
        <begin position="15"/>
        <end position="153"/>
    </location>
</feature>
<dbReference type="GO" id="GO:0016747">
    <property type="term" value="F:acyltransferase activity, transferring groups other than amino-acyl groups"/>
    <property type="evidence" value="ECO:0007669"/>
    <property type="project" value="InterPro"/>
</dbReference>
<dbReference type="SUPFAM" id="SSF55729">
    <property type="entry name" value="Acyl-CoA N-acyltransferases (Nat)"/>
    <property type="match status" value="1"/>
</dbReference>
<dbReference type="Pfam" id="PF13302">
    <property type="entry name" value="Acetyltransf_3"/>
    <property type="match status" value="1"/>
</dbReference>
<name>A0A846TQB5_9MICC</name>
<keyword evidence="3" id="KW-1185">Reference proteome</keyword>
<protein>
    <submittedName>
        <fullName evidence="2">GNAT family N-acetyltransferase</fullName>
    </submittedName>
</protein>
<evidence type="ECO:0000259" key="1">
    <source>
        <dbReference type="Pfam" id="PF13302"/>
    </source>
</evidence>
<dbReference type="AlphaFoldDB" id="A0A846TQB5"/>
<keyword evidence="2" id="KW-0808">Transferase</keyword>
<dbReference type="EMBL" id="JAAVUN010000035">
    <property type="protein sequence ID" value="NKE10633.1"/>
    <property type="molecule type" value="Genomic_DNA"/>
</dbReference>
<accession>A0A846TQB5</accession>
<evidence type="ECO:0000313" key="3">
    <source>
        <dbReference type="Proteomes" id="UP000521379"/>
    </source>
</evidence>
<proteinExistence type="predicted"/>
<dbReference type="InterPro" id="IPR000182">
    <property type="entry name" value="GNAT_dom"/>
</dbReference>
<dbReference type="PANTHER" id="PTHR43610:SF1">
    <property type="entry name" value="N-ACETYLTRANSFERASE DOMAIN-CONTAINING PROTEIN"/>
    <property type="match status" value="1"/>
</dbReference>
<dbReference type="Proteomes" id="UP000521379">
    <property type="component" value="Unassembled WGS sequence"/>
</dbReference>
<sequence length="206" mass="23736">MSYASTPVLQHAGVRLEPLSHAHHDDLVAAAEVNDLHRTWYTSVPNRETMAQEIDRRLKLHVEERMAPWAIIHPRNGRALGMTTFCNLAPEHGRLEIGYTWMAHYAQGTGVNPAMKLLMMQRAFEELHCTCVQFRTDWHNHQSRAAITRLGAKQDGVLRNDRIRPDGTLRDTVVFSVLGTEWPSVRRGLQGRLERWEMRNRQELEG</sequence>
<dbReference type="RefSeq" id="WP_047691079.1">
    <property type="nucleotide sequence ID" value="NZ_JAAVUN010000035.1"/>
</dbReference>
<dbReference type="Gene3D" id="3.40.630.30">
    <property type="match status" value="1"/>
</dbReference>
<gene>
    <name evidence="2" type="ORF">GTW58_11985</name>
</gene>
<organism evidence="2 3">
    <name type="scientific">Kocuria subflava</name>
    <dbReference type="NCBI Taxonomy" id="1736139"/>
    <lineage>
        <taxon>Bacteria</taxon>
        <taxon>Bacillati</taxon>
        <taxon>Actinomycetota</taxon>
        <taxon>Actinomycetes</taxon>
        <taxon>Micrococcales</taxon>
        <taxon>Micrococcaceae</taxon>
        <taxon>Kocuria</taxon>
    </lineage>
</organism>
<evidence type="ECO:0000313" key="2">
    <source>
        <dbReference type="EMBL" id="NKE10633.1"/>
    </source>
</evidence>
<dbReference type="InterPro" id="IPR016181">
    <property type="entry name" value="Acyl_CoA_acyltransferase"/>
</dbReference>
<reference evidence="2 3" key="1">
    <citation type="submission" date="2020-02" db="EMBL/GenBank/DDBJ databases">
        <authorList>
            <person name="Sun Q."/>
        </authorList>
    </citation>
    <scope>NUCLEOTIDE SEQUENCE [LARGE SCALE GENOMIC DNA]</scope>
    <source>
        <strain evidence="2 3">YIM 13062</strain>
    </source>
</reference>
<dbReference type="PANTHER" id="PTHR43610">
    <property type="entry name" value="BLL6696 PROTEIN"/>
    <property type="match status" value="1"/>
</dbReference>
<comment type="caution">
    <text evidence="2">The sequence shown here is derived from an EMBL/GenBank/DDBJ whole genome shotgun (WGS) entry which is preliminary data.</text>
</comment>